<dbReference type="EMBL" id="JAOTPL010000002">
    <property type="protein sequence ID" value="MCU7693395.1"/>
    <property type="molecule type" value="Genomic_DNA"/>
</dbReference>
<organism evidence="2 3">
    <name type="scientific">Haoranjiania flava</name>
    <dbReference type="NCBI Taxonomy" id="1856322"/>
    <lineage>
        <taxon>Bacteria</taxon>
        <taxon>Pseudomonadati</taxon>
        <taxon>Bacteroidota</taxon>
        <taxon>Chitinophagia</taxon>
        <taxon>Chitinophagales</taxon>
        <taxon>Chitinophagaceae</taxon>
        <taxon>Haoranjiania</taxon>
    </lineage>
</organism>
<dbReference type="InterPro" id="IPR000835">
    <property type="entry name" value="HTH_MarR-typ"/>
</dbReference>
<dbReference type="InterPro" id="IPR036390">
    <property type="entry name" value="WH_DNA-bd_sf"/>
</dbReference>
<dbReference type="PRINTS" id="PR00598">
    <property type="entry name" value="HTHMARR"/>
</dbReference>
<evidence type="ECO:0000259" key="1">
    <source>
        <dbReference type="PROSITE" id="PS50995"/>
    </source>
</evidence>
<protein>
    <submittedName>
        <fullName evidence="2">MarR family transcriptional regulator</fullName>
    </submittedName>
</protein>
<feature type="domain" description="HTH marR-type" evidence="1">
    <location>
        <begin position="23"/>
        <end position="155"/>
    </location>
</feature>
<comment type="caution">
    <text evidence="2">The sequence shown here is derived from an EMBL/GenBank/DDBJ whole genome shotgun (WGS) entry which is preliminary data.</text>
</comment>
<dbReference type="Pfam" id="PF01047">
    <property type="entry name" value="MarR"/>
    <property type="match status" value="1"/>
</dbReference>
<dbReference type="Gene3D" id="1.10.10.10">
    <property type="entry name" value="Winged helix-like DNA-binding domain superfamily/Winged helix DNA-binding domain"/>
    <property type="match status" value="1"/>
</dbReference>
<dbReference type="Proteomes" id="UP001209317">
    <property type="component" value="Unassembled WGS sequence"/>
</dbReference>
<dbReference type="InterPro" id="IPR039422">
    <property type="entry name" value="MarR/SlyA-like"/>
</dbReference>
<evidence type="ECO:0000313" key="3">
    <source>
        <dbReference type="Proteomes" id="UP001209317"/>
    </source>
</evidence>
<dbReference type="PANTHER" id="PTHR33164">
    <property type="entry name" value="TRANSCRIPTIONAL REGULATOR, MARR FAMILY"/>
    <property type="match status" value="1"/>
</dbReference>
<dbReference type="RefSeq" id="WP_263036880.1">
    <property type="nucleotide sequence ID" value="NZ_JAOTPL010000002.1"/>
</dbReference>
<keyword evidence="3" id="KW-1185">Reference proteome</keyword>
<sequence length="158" mass="18459">MSQFEAKFENLNAIPRRKCNNYAQKVMLEVLYTSNWLSERLRFLLEPENITMQQFNILRILRCSKEPLSLIQIRERLLDKMSDTSRIIDRLIIKGLVEKTSSRTDKRLLEITITEGGRRVLENIDEKDPEFDAIVSNITEEEAKAVCTILDKMRGVLV</sequence>
<proteinExistence type="predicted"/>
<name>A0AAE3ILY8_9BACT</name>
<dbReference type="SMART" id="SM00347">
    <property type="entry name" value="HTH_MARR"/>
    <property type="match status" value="1"/>
</dbReference>
<reference evidence="2" key="1">
    <citation type="submission" date="2022-10" db="EMBL/GenBank/DDBJ databases">
        <authorList>
            <person name="Kim H.S."/>
            <person name="Kim J.-S."/>
            <person name="Suh M.K."/>
            <person name="Eom M.K."/>
            <person name="Lee J.-S."/>
        </authorList>
    </citation>
    <scope>NUCLEOTIDE SEQUENCE</scope>
    <source>
        <strain evidence="2">LIP-5</strain>
    </source>
</reference>
<dbReference type="PROSITE" id="PS50995">
    <property type="entry name" value="HTH_MARR_2"/>
    <property type="match status" value="1"/>
</dbReference>
<dbReference type="PANTHER" id="PTHR33164:SF43">
    <property type="entry name" value="HTH-TYPE TRANSCRIPTIONAL REPRESSOR YETL"/>
    <property type="match status" value="1"/>
</dbReference>
<dbReference type="GO" id="GO:0006950">
    <property type="term" value="P:response to stress"/>
    <property type="evidence" value="ECO:0007669"/>
    <property type="project" value="TreeGrafter"/>
</dbReference>
<dbReference type="AlphaFoldDB" id="A0AAE3ILY8"/>
<evidence type="ECO:0000313" key="2">
    <source>
        <dbReference type="EMBL" id="MCU7693395.1"/>
    </source>
</evidence>
<dbReference type="SUPFAM" id="SSF46785">
    <property type="entry name" value="Winged helix' DNA-binding domain"/>
    <property type="match status" value="1"/>
</dbReference>
<dbReference type="GO" id="GO:0003700">
    <property type="term" value="F:DNA-binding transcription factor activity"/>
    <property type="evidence" value="ECO:0007669"/>
    <property type="project" value="InterPro"/>
</dbReference>
<accession>A0AAE3ILY8</accession>
<dbReference type="InterPro" id="IPR036388">
    <property type="entry name" value="WH-like_DNA-bd_sf"/>
</dbReference>
<gene>
    <name evidence="2" type="ORF">OD355_02555</name>
</gene>